<sequence length="1024" mass="112325">MFLKEVLLILVIHIQMNDAVSSSNHPMDHVALLQIKSRIADDPLGVFRSWNDSLPLCKWQGVTCSRQHQRVTSLNLTGKALVGSLSPFLGNLSFLRSIILDHNRFYGSIPPEISRLSRLQKLFLSHNFFTGEIPANLSSCSKLWSINLISNQLSGKIPNIFSFLPMMKILLLAENNLTGGIPPSIGNLTYLETLFLGVNPLGGSIPDSFNQLKELRYLNLGENGLIGACPLFSYNLSMLEVLNIVQNQLQGNLPTNLCLSQPRLQLLAIDINLFHGLLPPSLSNCSELELFDASLNDFEGRVKVDFGKLQKLQFLGLGDLNFESNPVDFKNLFDSLSNCTNLEILVLAKSQLIGVLPNSLGNFSSKLNYIGLQGNYFSGGIPSSIGNLLGLIEINLSLNNFTGMIPESIGKLQNMERLFLAVNAFSGTIPPSIGNLSLLIELDLSLNILEDAIPSTLGRCKKLLYLDLFRNNLRGSVPKEIFKLSSLSRVLDLSKNNLSGVLPEEIGHLKSLGYLDLSQNGLSGELPSSFSSCTSLQTLNLSGNFFHGSMPEALRSLRGLELVNMSRNNFSGHIPTYWQEMDLKYLDLSYNNFDGEMPVKGVSNANNKKSSTFTGTIGYAPPESGLGYEVSTSMDIYSYGILLLEMMTGKKPVDPIFKGGLTLHSYARNALADGSVPQILDPVLLDKDVDERLLISLVKIGVQCSSESPQDRMDIGTVVHDLFSIKDLVVNTSNMDSSTALYNQLKASQPFFVLAGPNVIESEEHILHMAKQIKAVTSKLGLQLVFKSSFDKANRTSSKSFRGPGLAEGLKILEKVKTIYDLPIVTDVHESSQCEAVGRVADIIQIPAFLCRQTDLLVAAAKTGKIVNIKKGQFCAPSVMTNSAEKVRLAGNQNVMVCERGTMFGYNDLIVDPRNFEWMREANCPVVADITHALQQPAGKKLEGGGVASGGLRELIPCIARTAVAVGVDGLFMEVHDDPLNAPVDGPTQWPLRHFEELLEELMAIARVTKGKQQYKIDLTPFRE</sequence>
<feature type="chain" id="PRO_5042904366" description="Protein kinase domain-containing protein" evidence="21">
    <location>
        <begin position="20"/>
        <end position="1024"/>
    </location>
</feature>
<keyword evidence="13" id="KW-0547">Nucleotide-binding</keyword>
<dbReference type="Proteomes" id="UP001408789">
    <property type="component" value="Unassembled WGS sequence"/>
</dbReference>
<dbReference type="PANTHER" id="PTHR48052">
    <property type="entry name" value="UNNAMED PRODUCT"/>
    <property type="match status" value="1"/>
</dbReference>
<keyword evidence="15" id="KW-0067">ATP-binding</keyword>
<evidence type="ECO:0000256" key="2">
    <source>
        <dbReference type="ARBA" id="ARBA00004496"/>
    </source>
</evidence>
<dbReference type="NCBIfam" id="TIGR01362">
    <property type="entry name" value="KDO8P_synth"/>
    <property type="match status" value="1"/>
</dbReference>
<evidence type="ECO:0000256" key="6">
    <source>
        <dbReference type="ARBA" id="ARBA00022490"/>
    </source>
</evidence>
<keyword evidence="24" id="KW-1185">Reference proteome</keyword>
<dbReference type="InterPro" id="IPR000719">
    <property type="entry name" value="Prot_kinase_dom"/>
</dbReference>
<reference evidence="23 24" key="1">
    <citation type="submission" date="2024-04" db="EMBL/GenBank/DDBJ databases">
        <title>The reference genome of an endangered Asteraceae, Deinandra increscens subsp. villosa, native to the Central Coast of California.</title>
        <authorList>
            <person name="Guilliams M."/>
            <person name="Hasenstab-Lehman K."/>
            <person name="Meyer R."/>
            <person name="Mcevoy S."/>
        </authorList>
    </citation>
    <scope>NUCLEOTIDE SEQUENCE [LARGE SCALE GENOMIC DNA]</scope>
    <source>
        <tissue evidence="23">Leaf</tissue>
    </source>
</reference>
<dbReference type="Pfam" id="PF13855">
    <property type="entry name" value="LRR_8"/>
    <property type="match status" value="1"/>
</dbReference>
<keyword evidence="6" id="KW-0963">Cytoplasm</keyword>
<comment type="similarity">
    <text evidence="3">Belongs to the RLP family.</text>
</comment>
<keyword evidence="9" id="KW-0808">Transferase</keyword>
<evidence type="ECO:0000313" key="23">
    <source>
        <dbReference type="EMBL" id="KAK9061748.1"/>
    </source>
</evidence>
<dbReference type="Pfam" id="PF08263">
    <property type="entry name" value="LRRNT_2"/>
    <property type="match status" value="1"/>
</dbReference>
<feature type="signal peptide" evidence="21">
    <location>
        <begin position="1"/>
        <end position="19"/>
    </location>
</feature>
<dbReference type="InterPro" id="IPR001611">
    <property type="entry name" value="Leu-rich_rpt"/>
</dbReference>
<dbReference type="InterPro" id="IPR013210">
    <property type="entry name" value="LRR_N_plant-typ"/>
</dbReference>
<dbReference type="FunFam" id="3.80.10.10:FF:000095">
    <property type="entry name" value="LRR receptor-like serine/threonine-protein kinase GSO1"/>
    <property type="match status" value="1"/>
</dbReference>
<comment type="subcellular location">
    <subcellularLocation>
        <location evidence="1">Cell membrane</location>
        <topology evidence="1">Single-pass type I membrane protein</topology>
    </subcellularLocation>
    <subcellularLocation>
        <location evidence="2">Cytoplasm</location>
    </subcellularLocation>
</comment>
<evidence type="ECO:0000256" key="21">
    <source>
        <dbReference type="SAM" id="SignalP"/>
    </source>
</evidence>
<dbReference type="SUPFAM" id="SSF52047">
    <property type="entry name" value="RNI-like"/>
    <property type="match status" value="1"/>
</dbReference>
<dbReference type="GO" id="GO:0005886">
    <property type="term" value="C:plasma membrane"/>
    <property type="evidence" value="ECO:0007669"/>
    <property type="project" value="UniProtKB-SubCell"/>
</dbReference>
<dbReference type="PANTHER" id="PTHR48052:SF66">
    <property type="entry name" value="OS02G0610000 PROTEIN"/>
    <property type="match status" value="1"/>
</dbReference>
<accession>A0AAP0CYS3</accession>
<evidence type="ECO:0000256" key="16">
    <source>
        <dbReference type="ARBA" id="ARBA00022989"/>
    </source>
</evidence>
<dbReference type="PROSITE" id="PS50011">
    <property type="entry name" value="PROTEIN_KINASE_DOM"/>
    <property type="match status" value="1"/>
</dbReference>
<dbReference type="Pfam" id="PF00793">
    <property type="entry name" value="DAHP_synth_1"/>
    <property type="match status" value="1"/>
</dbReference>
<dbReference type="SUPFAM" id="SSF51569">
    <property type="entry name" value="Aldolase"/>
    <property type="match status" value="1"/>
</dbReference>
<dbReference type="SMART" id="SM00369">
    <property type="entry name" value="LRR_TYP"/>
    <property type="match status" value="7"/>
</dbReference>
<comment type="catalytic activity">
    <reaction evidence="20">
        <text>D-arabinose 5-phosphate + phosphoenolpyruvate + H2O = 3-deoxy-alpha-D-manno-2-octulosonate-8-phosphate + phosphate</text>
        <dbReference type="Rhea" id="RHEA:14053"/>
        <dbReference type="ChEBI" id="CHEBI:15377"/>
        <dbReference type="ChEBI" id="CHEBI:43474"/>
        <dbReference type="ChEBI" id="CHEBI:57693"/>
        <dbReference type="ChEBI" id="CHEBI:58702"/>
        <dbReference type="ChEBI" id="CHEBI:85985"/>
        <dbReference type="EC" id="2.5.1.55"/>
    </reaction>
</comment>
<evidence type="ECO:0000256" key="15">
    <source>
        <dbReference type="ARBA" id="ARBA00022840"/>
    </source>
</evidence>
<keyword evidence="19" id="KW-0325">Glycoprotein</keyword>
<dbReference type="GO" id="GO:0005737">
    <property type="term" value="C:cytoplasm"/>
    <property type="evidence" value="ECO:0007669"/>
    <property type="project" value="UniProtKB-SubCell"/>
</dbReference>
<evidence type="ECO:0000256" key="4">
    <source>
        <dbReference type="ARBA" id="ARBA00010499"/>
    </source>
</evidence>
<feature type="domain" description="Protein kinase" evidence="22">
    <location>
        <begin position="295"/>
        <end position="723"/>
    </location>
</feature>
<keyword evidence="7" id="KW-0723">Serine/threonine-protein kinase</keyword>
<dbReference type="EMBL" id="JBCNJP010000019">
    <property type="protein sequence ID" value="KAK9061748.1"/>
    <property type="molecule type" value="Genomic_DNA"/>
</dbReference>
<dbReference type="FunFam" id="3.80.10.10:FF:000288">
    <property type="entry name" value="LRR receptor-like serine/threonine-protein kinase EFR"/>
    <property type="match status" value="1"/>
</dbReference>
<evidence type="ECO:0000256" key="12">
    <source>
        <dbReference type="ARBA" id="ARBA00022737"/>
    </source>
</evidence>
<evidence type="ECO:0000256" key="1">
    <source>
        <dbReference type="ARBA" id="ARBA00004251"/>
    </source>
</evidence>
<dbReference type="GO" id="GO:0004674">
    <property type="term" value="F:protein serine/threonine kinase activity"/>
    <property type="evidence" value="ECO:0007669"/>
    <property type="project" value="UniProtKB-KW"/>
</dbReference>
<evidence type="ECO:0000256" key="17">
    <source>
        <dbReference type="ARBA" id="ARBA00023136"/>
    </source>
</evidence>
<dbReference type="InterPro" id="IPR006218">
    <property type="entry name" value="DAHP1/KDSA"/>
</dbReference>
<dbReference type="Gene3D" id="3.20.20.70">
    <property type="entry name" value="Aldolase class I"/>
    <property type="match status" value="1"/>
</dbReference>
<dbReference type="SUPFAM" id="SSF52058">
    <property type="entry name" value="L domain-like"/>
    <property type="match status" value="1"/>
</dbReference>
<comment type="caution">
    <text evidence="23">The sequence shown here is derived from an EMBL/GenBank/DDBJ whole genome shotgun (WGS) entry which is preliminary data.</text>
</comment>
<evidence type="ECO:0000256" key="7">
    <source>
        <dbReference type="ARBA" id="ARBA00022527"/>
    </source>
</evidence>
<evidence type="ECO:0000256" key="5">
    <source>
        <dbReference type="ARBA" id="ARBA00022475"/>
    </source>
</evidence>
<dbReference type="AlphaFoldDB" id="A0AAP0CYS3"/>
<evidence type="ECO:0000256" key="13">
    <source>
        <dbReference type="ARBA" id="ARBA00022741"/>
    </source>
</evidence>
<keyword evidence="17" id="KW-0472">Membrane</keyword>
<dbReference type="GO" id="GO:0051707">
    <property type="term" value="P:response to other organism"/>
    <property type="evidence" value="ECO:0007669"/>
    <property type="project" value="UniProtKB-ARBA"/>
</dbReference>
<dbReference type="InterPro" id="IPR032675">
    <property type="entry name" value="LRR_dom_sf"/>
</dbReference>
<evidence type="ECO:0000256" key="10">
    <source>
        <dbReference type="ARBA" id="ARBA00022692"/>
    </source>
</evidence>
<keyword evidence="16" id="KW-1133">Transmembrane helix</keyword>
<evidence type="ECO:0000256" key="19">
    <source>
        <dbReference type="ARBA" id="ARBA00023180"/>
    </source>
</evidence>
<gene>
    <name evidence="23" type="ORF">SSX86_018931</name>
</gene>
<evidence type="ECO:0000256" key="9">
    <source>
        <dbReference type="ARBA" id="ARBA00022679"/>
    </source>
</evidence>
<dbReference type="Gene3D" id="3.80.10.10">
    <property type="entry name" value="Ribonuclease Inhibitor"/>
    <property type="match status" value="3"/>
</dbReference>
<dbReference type="HAMAP" id="MF_00056">
    <property type="entry name" value="KDO8P_synth"/>
    <property type="match status" value="1"/>
</dbReference>
<keyword evidence="12" id="KW-0677">Repeat</keyword>
<dbReference type="GO" id="GO:0006952">
    <property type="term" value="P:defense response"/>
    <property type="evidence" value="ECO:0007669"/>
    <property type="project" value="UniProtKB-ARBA"/>
</dbReference>
<dbReference type="GO" id="GO:0005524">
    <property type="term" value="F:ATP binding"/>
    <property type="evidence" value="ECO:0007669"/>
    <property type="project" value="UniProtKB-KW"/>
</dbReference>
<dbReference type="InterPro" id="IPR011009">
    <property type="entry name" value="Kinase-like_dom_sf"/>
</dbReference>
<keyword evidence="18" id="KW-0675">Receptor</keyword>
<dbReference type="SUPFAM" id="SSF56112">
    <property type="entry name" value="Protein kinase-like (PK-like)"/>
    <property type="match status" value="1"/>
</dbReference>
<evidence type="ECO:0000256" key="11">
    <source>
        <dbReference type="ARBA" id="ARBA00022729"/>
    </source>
</evidence>
<organism evidence="23 24">
    <name type="scientific">Deinandra increscens subsp. villosa</name>
    <dbReference type="NCBI Taxonomy" id="3103831"/>
    <lineage>
        <taxon>Eukaryota</taxon>
        <taxon>Viridiplantae</taxon>
        <taxon>Streptophyta</taxon>
        <taxon>Embryophyta</taxon>
        <taxon>Tracheophyta</taxon>
        <taxon>Spermatophyta</taxon>
        <taxon>Magnoliopsida</taxon>
        <taxon>eudicotyledons</taxon>
        <taxon>Gunneridae</taxon>
        <taxon>Pentapetalae</taxon>
        <taxon>asterids</taxon>
        <taxon>campanulids</taxon>
        <taxon>Asterales</taxon>
        <taxon>Asteraceae</taxon>
        <taxon>Asteroideae</taxon>
        <taxon>Heliantheae alliance</taxon>
        <taxon>Madieae</taxon>
        <taxon>Madiinae</taxon>
        <taxon>Deinandra</taxon>
    </lineage>
</organism>
<keyword evidence="8" id="KW-0433">Leucine-rich repeat</keyword>
<dbReference type="InterPro" id="IPR006269">
    <property type="entry name" value="KDO8P_synthase"/>
</dbReference>
<dbReference type="GO" id="GO:0008676">
    <property type="term" value="F:3-deoxy-8-phosphooctulonate synthase activity"/>
    <property type="evidence" value="ECO:0007669"/>
    <property type="project" value="UniProtKB-EC"/>
</dbReference>
<name>A0AAP0CYS3_9ASTR</name>
<dbReference type="InterPro" id="IPR003591">
    <property type="entry name" value="Leu-rich_rpt_typical-subtyp"/>
</dbReference>
<keyword evidence="14" id="KW-0418">Kinase</keyword>
<comment type="similarity">
    <text evidence="4">Belongs to the KdsA family.</text>
</comment>
<evidence type="ECO:0000313" key="24">
    <source>
        <dbReference type="Proteomes" id="UP001408789"/>
    </source>
</evidence>
<evidence type="ECO:0000259" key="22">
    <source>
        <dbReference type="PROSITE" id="PS50011"/>
    </source>
</evidence>
<evidence type="ECO:0000256" key="14">
    <source>
        <dbReference type="ARBA" id="ARBA00022777"/>
    </source>
</evidence>
<evidence type="ECO:0000256" key="3">
    <source>
        <dbReference type="ARBA" id="ARBA00009592"/>
    </source>
</evidence>
<dbReference type="Pfam" id="PF00560">
    <property type="entry name" value="LRR_1"/>
    <property type="match status" value="6"/>
</dbReference>
<dbReference type="NCBIfam" id="NF003543">
    <property type="entry name" value="PRK05198.1"/>
    <property type="match status" value="1"/>
</dbReference>
<evidence type="ECO:0000256" key="8">
    <source>
        <dbReference type="ARBA" id="ARBA00022614"/>
    </source>
</evidence>
<evidence type="ECO:0000256" key="18">
    <source>
        <dbReference type="ARBA" id="ARBA00023170"/>
    </source>
</evidence>
<dbReference type="InterPro" id="IPR013785">
    <property type="entry name" value="Aldolase_TIM"/>
</dbReference>
<protein>
    <recommendedName>
        <fullName evidence="22">Protein kinase domain-containing protein</fullName>
    </recommendedName>
</protein>
<keyword evidence="5" id="KW-1003">Cell membrane</keyword>
<dbReference type="Gene3D" id="1.10.510.10">
    <property type="entry name" value="Transferase(Phosphotransferase) domain 1"/>
    <property type="match status" value="1"/>
</dbReference>
<keyword evidence="11 21" id="KW-0732">Signal</keyword>
<proteinExistence type="inferred from homology"/>
<evidence type="ECO:0000256" key="20">
    <source>
        <dbReference type="ARBA" id="ARBA00049112"/>
    </source>
</evidence>
<keyword evidence="10" id="KW-0812">Transmembrane</keyword>